<dbReference type="Pfam" id="PF14581">
    <property type="entry name" value="SseB_C"/>
    <property type="match status" value="1"/>
</dbReference>
<proteinExistence type="predicted"/>
<dbReference type="EMBL" id="JBHUMA010000004">
    <property type="protein sequence ID" value="MFD2597651.1"/>
    <property type="molecule type" value="Genomic_DNA"/>
</dbReference>
<organism evidence="3 4">
    <name type="scientific">Sphingobacterium corticis</name>
    <dbReference type="NCBI Taxonomy" id="1812823"/>
    <lineage>
        <taxon>Bacteria</taxon>
        <taxon>Pseudomonadati</taxon>
        <taxon>Bacteroidota</taxon>
        <taxon>Sphingobacteriia</taxon>
        <taxon>Sphingobacteriales</taxon>
        <taxon>Sphingobacteriaceae</taxon>
        <taxon>Sphingobacterium</taxon>
    </lineage>
</organism>
<dbReference type="Pfam" id="PF07179">
    <property type="entry name" value="SseB"/>
    <property type="match status" value="1"/>
</dbReference>
<protein>
    <submittedName>
        <fullName evidence="3">Enhanced serine sensitivity protein SseB C-terminal domain-containing protein</fullName>
    </submittedName>
</protein>
<dbReference type="RefSeq" id="WP_380866946.1">
    <property type="nucleotide sequence ID" value="NZ_JBHUMA010000004.1"/>
</dbReference>
<dbReference type="InterPro" id="IPR027945">
    <property type="entry name" value="SseB_C"/>
</dbReference>
<sequence length="259" mass="29605">MDLFNFLKKSNNTNRSETLSLEELLEKASNDPKYRPEFYDRLLTDDLVTIVADEHLQKGEYTLEKVTTVRFVSYSDGKIPVFTSTDRIFDKGVIKEQVNFMAMKGRNLFETAVGATFLLNPYSDYGKELLPNEIQQMLDGTINKRKGEHITIEKETQVQIGQPAVYPTKLIDGLKYFFATRPNVKAAYLGWIFDPASGQPPHYIFGLYADGDWKSLSQESEAIASDYLKPDEFVDFFKIDGGEGLSGYFTNDTEPFYKR</sequence>
<reference evidence="4" key="1">
    <citation type="journal article" date="2019" name="Int. J. Syst. Evol. Microbiol.">
        <title>The Global Catalogue of Microorganisms (GCM) 10K type strain sequencing project: providing services to taxonomists for standard genome sequencing and annotation.</title>
        <authorList>
            <consortium name="The Broad Institute Genomics Platform"/>
            <consortium name="The Broad Institute Genome Sequencing Center for Infectious Disease"/>
            <person name="Wu L."/>
            <person name="Ma J."/>
        </authorList>
    </citation>
    <scope>NUCLEOTIDE SEQUENCE [LARGE SCALE GENOMIC DNA]</scope>
    <source>
        <strain evidence="4">KCTC 42248</strain>
    </source>
</reference>
<name>A0ABW5NEQ3_9SPHI</name>
<feature type="domain" description="SseB protein N-terminal" evidence="1">
    <location>
        <begin position="21"/>
        <end position="135"/>
    </location>
</feature>
<evidence type="ECO:0000259" key="1">
    <source>
        <dbReference type="Pfam" id="PF07179"/>
    </source>
</evidence>
<accession>A0ABW5NEQ3</accession>
<evidence type="ECO:0000313" key="3">
    <source>
        <dbReference type="EMBL" id="MFD2597651.1"/>
    </source>
</evidence>
<keyword evidence="4" id="KW-1185">Reference proteome</keyword>
<gene>
    <name evidence="3" type="ORF">ACFSQ3_01700</name>
</gene>
<comment type="caution">
    <text evidence="3">The sequence shown here is derived from an EMBL/GenBank/DDBJ whole genome shotgun (WGS) entry which is preliminary data.</text>
</comment>
<evidence type="ECO:0000313" key="4">
    <source>
        <dbReference type="Proteomes" id="UP001597393"/>
    </source>
</evidence>
<evidence type="ECO:0000259" key="2">
    <source>
        <dbReference type="Pfam" id="PF14581"/>
    </source>
</evidence>
<dbReference type="InterPro" id="IPR009839">
    <property type="entry name" value="SseB_N"/>
</dbReference>
<dbReference type="Proteomes" id="UP001597393">
    <property type="component" value="Unassembled WGS sequence"/>
</dbReference>
<feature type="domain" description="SseB protein C-terminal" evidence="2">
    <location>
        <begin position="152"/>
        <end position="259"/>
    </location>
</feature>